<dbReference type="EMBL" id="JACEMZ010000088">
    <property type="protein sequence ID" value="MBA4453197.1"/>
    <property type="molecule type" value="Genomic_DNA"/>
</dbReference>
<organism evidence="1 2">
    <name type="scientific">Candidatus Nitrosomaritimum aestuariumsis</name>
    <dbReference type="NCBI Taxonomy" id="3342354"/>
    <lineage>
        <taxon>Archaea</taxon>
        <taxon>Nitrososphaerota</taxon>
        <taxon>Nitrososphaeria</taxon>
        <taxon>Nitrosopumilales</taxon>
        <taxon>Nitrosopumilaceae</taxon>
        <taxon>Candidatus Nitrosomaritimum</taxon>
    </lineage>
</organism>
<evidence type="ECO:0000313" key="2">
    <source>
        <dbReference type="Proteomes" id="UP000559653"/>
    </source>
</evidence>
<reference evidence="1 2" key="1">
    <citation type="journal article" date="2020" name="Appl. Environ. Microbiol.">
        <title>Genomic Characteristics of a Novel Species of Ammonia-Oxidizing Archaea from the Jiulong River Estuary.</title>
        <authorList>
            <person name="Zou D."/>
            <person name="Wan R."/>
            <person name="Han L."/>
            <person name="Xu M.N."/>
            <person name="Liu Y."/>
            <person name="Liu H."/>
            <person name="Kao S.J."/>
            <person name="Li M."/>
        </authorList>
    </citation>
    <scope>NUCLEOTIDE SEQUENCE [LARGE SCALE GENOMIC DNA]</scope>
    <source>
        <strain evidence="1">W1bin1</strain>
    </source>
</reference>
<proteinExistence type="predicted"/>
<sequence length="130" mass="14825">MFVLNRKIVYLSTIIAFSLILVNPAYSQEPGPPKIPEPSPEPQPIPIPEPEPIREPFPEESDTEKIQRLSKENTQLREENLQLKIQVTELNKIIENLQAITLEQIKVIMQLVQQLQEAIFSMPSSSPTNL</sequence>
<name>A0AC60W0M8_9ARCH</name>
<evidence type="ECO:0000313" key="1">
    <source>
        <dbReference type="EMBL" id="MBA4453197.1"/>
    </source>
</evidence>
<gene>
    <name evidence="1" type="ORF">H2B03_08575</name>
</gene>
<dbReference type="Proteomes" id="UP000559653">
    <property type="component" value="Unassembled WGS sequence"/>
</dbReference>
<comment type="caution">
    <text evidence="1">The sequence shown here is derived from an EMBL/GenBank/DDBJ whole genome shotgun (WGS) entry which is preliminary data.</text>
</comment>
<protein>
    <submittedName>
        <fullName evidence="1">Uncharacterized protein</fullName>
    </submittedName>
</protein>
<accession>A0AC60W0M8</accession>